<dbReference type="CDD" id="cd00761">
    <property type="entry name" value="Glyco_tranf_GTA_type"/>
    <property type="match status" value="1"/>
</dbReference>
<dbReference type="InterPro" id="IPR001173">
    <property type="entry name" value="Glyco_trans_2-like"/>
</dbReference>
<feature type="domain" description="Glycosyltransferase 2-like" evidence="1">
    <location>
        <begin position="4"/>
        <end position="134"/>
    </location>
</feature>
<dbReference type="Gene3D" id="3.90.550.10">
    <property type="entry name" value="Spore Coat Polysaccharide Biosynthesis Protein SpsA, Chain A"/>
    <property type="match status" value="1"/>
</dbReference>
<dbReference type="PANTHER" id="PTHR22916:SF3">
    <property type="entry name" value="UDP-GLCNAC:BETAGAL BETA-1,3-N-ACETYLGLUCOSAMINYLTRANSFERASE-LIKE PROTEIN 1"/>
    <property type="match status" value="1"/>
</dbReference>
<protein>
    <submittedName>
        <fullName evidence="2">Putative glycosyltransferase</fullName>
    </submittedName>
</protein>
<gene>
    <name evidence="2" type="primary">wckV</name>
</gene>
<sequence>MNISVVIPYYNNSNEFSKCIDSIVNQSIKPYEIIIVDDNSIDSQQLFNILKKYENKNKIRYFRNDENRNASYSRNFGIKNAVGEFIALIDADDYWEQDHIESGISKLIECNASFTYSNITYLKNGVLKKSRVDDINNLSNPADLVLLSPPQTSSFIFKKDLYMSVQFDESLRRHQDYQFLVDVILSDEKVIYNNKYTSVYVVPGVNLARKLDFDSIFSFWQRYGHLFTSNLLKRYLIRMLCLNMRTKNEHNIEYYMRKYSILNCVSNSSFYTLYQCIGDSNFLSKRILFLYFKLKYDFLAR</sequence>
<dbReference type="GO" id="GO:0016758">
    <property type="term" value="F:hexosyltransferase activity"/>
    <property type="evidence" value="ECO:0007669"/>
    <property type="project" value="UniProtKB-ARBA"/>
</dbReference>
<proteinExistence type="predicted"/>
<dbReference type="AlphaFoldDB" id="A0A0P0YT30"/>
<accession>A0A0P0YT30</accession>
<organism evidence="2">
    <name type="scientific">Klebsiella sp. 3454-70</name>
    <dbReference type="NCBI Taxonomy" id="1497843"/>
    <lineage>
        <taxon>Bacteria</taxon>
        <taxon>Pseudomonadati</taxon>
        <taxon>Pseudomonadota</taxon>
        <taxon>Gammaproteobacteria</taxon>
        <taxon>Enterobacterales</taxon>
        <taxon>Enterobacteriaceae</taxon>
        <taxon>Klebsiella/Raoultella group</taxon>
        <taxon>Klebsiella</taxon>
    </lineage>
</organism>
<keyword evidence="2" id="KW-0808">Transferase</keyword>
<dbReference type="PANTHER" id="PTHR22916">
    <property type="entry name" value="GLYCOSYLTRANSFERASE"/>
    <property type="match status" value="1"/>
</dbReference>
<dbReference type="EMBL" id="AB924613">
    <property type="protein sequence ID" value="BAT24451.1"/>
    <property type="molecule type" value="Genomic_DNA"/>
</dbReference>
<reference evidence="2" key="2">
    <citation type="journal article" date="2015" name="Sci. Rep.">
        <title>Genetic analysis of capsular polysaccharide synthesis gene clusters in 79 capsular types of Klebsiella spp.</title>
        <authorList>
            <person name="Pan Y.J."/>
            <person name="Lin T.L."/>
            <person name="Chen C.T."/>
            <person name="Chen Y.Y."/>
            <person name="Hsieh P.F."/>
            <person name="Hsu C.R."/>
            <person name="Wu M.C."/>
            <person name="Wang J.T."/>
        </authorList>
    </citation>
    <scope>NUCLEOTIDE SEQUENCE</scope>
    <source>
        <strain evidence="2">3454-70</strain>
    </source>
</reference>
<reference evidence="2" key="1">
    <citation type="submission" date="2014-04" db="EMBL/GenBank/DDBJ databases">
        <authorList>
            <person name="Harrison E."/>
        </authorList>
    </citation>
    <scope>NUCLEOTIDE SEQUENCE</scope>
    <source>
        <strain evidence="2">3454-70</strain>
    </source>
</reference>
<dbReference type="SUPFAM" id="SSF53448">
    <property type="entry name" value="Nucleotide-diphospho-sugar transferases"/>
    <property type="match status" value="1"/>
</dbReference>
<dbReference type="InterPro" id="IPR029044">
    <property type="entry name" value="Nucleotide-diphossugar_trans"/>
</dbReference>
<name>A0A0P0YT30_9ENTR</name>
<dbReference type="Pfam" id="PF00535">
    <property type="entry name" value="Glycos_transf_2"/>
    <property type="match status" value="1"/>
</dbReference>
<evidence type="ECO:0000259" key="1">
    <source>
        <dbReference type="Pfam" id="PF00535"/>
    </source>
</evidence>
<evidence type="ECO:0000313" key="2">
    <source>
        <dbReference type="EMBL" id="BAT24451.1"/>
    </source>
</evidence>